<dbReference type="EMBL" id="JQCF01000003">
    <property type="protein sequence ID" value="KRO00385.1"/>
    <property type="molecule type" value="Genomic_DNA"/>
</dbReference>
<dbReference type="PATRIC" id="fig|993692.3.peg.1509"/>
<dbReference type="InterPro" id="IPR021520">
    <property type="entry name" value="Stealth_CR2"/>
</dbReference>
<dbReference type="PANTHER" id="PTHR24045">
    <property type="match status" value="1"/>
</dbReference>
<dbReference type="InterPro" id="IPR031358">
    <property type="entry name" value="Stealth_CR1"/>
</dbReference>
<dbReference type="OrthoDB" id="9776077at2"/>
<dbReference type="RefSeq" id="WP_057879962.1">
    <property type="nucleotide sequence ID" value="NZ_JQCF01000003.1"/>
</dbReference>
<keyword evidence="7" id="KW-1185">Reference proteome</keyword>
<dbReference type="Pfam" id="PF17101">
    <property type="entry name" value="Stealth_CR1"/>
    <property type="match status" value="1"/>
</dbReference>
<gene>
    <name evidence="6" type="ORF">IV57_GL001489</name>
</gene>
<dbReference type="PANTHER" id="PTHR24045:SF0">
    <property type="entry name" value="N-ACETYLGLUCOSAMINE-1-PHOSPHOTRANSFERASE SUBUNITS ALPHA_BETA"/>
    <property type="match status" value="1"/>
</dbReference>
<accession>A0A0R2LFP3</accession>
<evidence type="ECO:0000259" key="5">
    <source>
        <dbReference type="Pfam" id="PF17101"/>
    </source>
</evidence>
<sequence>MSDINFKIDFVVTWVDGQEPKWLSEYSKYRQEDSLDVKTARFRDYGIFKYWFRAVQEYAPWVNHVYLVTDGQKPEWINDNCNWITIVDHKEIIPEKYRPIFNSSAIELNLYKIPNLSEHFVYFNDDMFLNKKVIPEDFFSKKGLPKDTAGLNAIQPMYDFDYIHVNNVKVINEQFKKREVMRKQFFKFLNMKNMELNIYTILLFFWPKFTRFFDLHYPYSILKSEMSNVIHENPKEYVKTMSDRFRWKDDITIWLVRYYSLVTGKFSPRTPRVGKIYDLFDQFEDATKDIENGNHKMIVINDDSNITDKQFETIAQELKRIYQRKLPNESVFEKERKY</sequence>
<feature type="domain" description="Stealth protein CR1 conserved region 1" evidence="5">
    <location>
        <begin position="6"/>
        <end position="31"/>
    </location>
</feature>
<evidence type="ECO:0000313" key="6">
    <source>
        <dbReference type="EMBL" id="KRO00385.1"/>
    </source>
</evidence>
<evidence type="ECO:0000313" key="7">
    <source>
        <dbReference type="Proteomes" id="UP000051006"/>
    </source>
</evidence>
<organism evidence="6 7">
    <name type="scientific">Companilactobacillus kimchiensis</name>
    <dbReference type="NCBI Taxonomy" id="993692"/>
    <lineage>
        <taxon>Bacteria</taxon>
        <taxon>Bacillati</taxon>
        <taxon>Bacillota</taxon>
        <taxon>Bacilli</taxon>
        <taxon>Lactobacillales</taxon>
        <taxon>Lactobacillaceae</taxon>
        <taxon>Companilactobacillus</taxon>
    </lineage>
</organism>
<evidence type="ECO:0000256" key="1">
    <source>
        <dbReference type="ARBA" id="ARBA00007583"/>
    </source>
</evidence>
<dbReference type="GO" id="GO:0000271">
    <property type="term" value="P:polysaccharide biosynthetic process"/>
    <property type="evidence" value="ECO:0007669"/>
    <property type="project" value="UniProtKB-KW"/>
</dbReference>
<protein>
    <submittedName>
        <fullName evidence="6">Glycosyltransferase</fullName>
    </submittedName>
</protein>
<keyword evidence="3" id="KW-0270">Exopolysaccharide synthesis</keyword>
<reference evidence="6 7" key="1">
    <citation type="journal article" date="2015" name="Genome Announc.">
        <title>Expanding the biotechnology potential of lactobacilli through comparative genomics of 213 strains and associated genera.</title>
        <authorList>
            <person name="Sun Z."/>
            <person name="Harris H.M."/>
            <person name="McCann A."/>
            <person name="Guo C."/>
            <person name="Argimon S."/>
            <person name="Zhang W."/>
            <person name="Yang X."/>
            <person name="Jeffery I.B."/>
            <person name="Cooney J.C."/>
            <person name="Kagawa T.F."/>
            <person name="Liu W."/>
            <person name="Song Y."/>
            <person name="Salvetti E."/>
            <person name="Wrobel A."/>
            <person name="Rasinkangas P."/>
            <person name="Parkhill J."/>
            <person name="Rea M.C."/>
            <person name="O'Sullivan O."/>
            <person name="Ritari J."/>
            <person name="Douillard F.P."/>
            <person name="Paul Ross R."/>
            <person name="Yang R."/>
            <person name="Briner A.E."/>
            <person name="Felis G.E."/>
            <person name="de Vos W.M."/>
            <person name="Barrangou R."/>
            <person name="Klaenhammer T.R."/>
            <person name="Caufield P.W."/>
            <person name="Cui Y."/>
            <person name="Zhang H."/>
            <person name="O'Toole P.W."/>
        </authorList>
    </citation>
    <scope>NUCLEOTIDE SEQUENCE [LARGE SCALE GENOMIC DNA]</scope>
    <source>
        <strain evidence="6 7">DSM 24716</strain>
    </source>
</reference>
<proteinExistence type="inferred from homology"/>
<comment type="caution">
    <text evidence="6">The sequence shown here is derived from an EMBL/GenBank/DDBJ whole genome shotgun (WGS) entry which is preliminary data.</text>
</comment>
<dbReference type="AlphaFoldDB" id="A0A0R2LFP3"/>
<name>A0A0R2LFP3_9LACO</name>
<dbReference type="Proteomes" id="UP000051006">
    <property type="component" value="Unassembled WGS sequence"/>
</dbReference>
<feature type="domain" description="Stealth protein CR2 conserved region 2" evidence="4">
    <location>
        <begin position="41"/>
        <end position="145"/>
    </location>
</feature>
<dbReference type="Pfam" id="PF11380">
    <property type="entry name" value="Stealth_CR2"/>
    <property type="match status" value="1"/>
</dbReference>
<evidence type="ECO:0000256" key="3">
    <source>
        <dbReference type="ARBA" id="ARBA00023169"/>
    </source>
</evidence>
<keyword evidence="2 6" id="KW-0808">Transferase</keyword>
<evidence type="ECO:0000259" key="4">
    <source>
        <dbReference type="Pfam" id="PF11380"/>
    </source>
</evidence>
<evidence type="ECO:0000256" key="2">
    <source>
        <dbReference type="ARBA" id="ARBA00022679"/>
    </source>
</evidence>
<dbReference type="InterPro" id="IPR047141">
    <property type="entry name" value="Stealth"/>
</dbReference>
<dbReference type="STRING" id="993692.IV57_GL001489"/>
<dbReference type="GO" id="GO:0016772">
    <property type="term" value="F:transferase activity, transferring phosphorus-containing groups"/>
    <property type="evidence" value="ECO:0007669"/>
    <property type="project" value="InterPro"/>
</dbReference>
<comment type="similarity">
    <text evidence="1">Belongs to the stealth family.</text>
</comment>